<keyword evidence="3" id="KW-1185">Reference proteome</keyword>
<dbReference type="Proteomes" id="UP000054047">
    <property type="component" value="Unassembled WGS sequence"/>
</dbReference>
<evidence type="ECO:0000313" key="3">
    <source>
        <dbReference type="Proteomes" id="UP000054047"/>
    </source>
</evidence>
<name>A0A0C2DFA4_9BILA</name>
<proteinExistence type="predicted"/>
<accession>A0A0C2DFA4</accession>
<feature type="region of interest" description="Disordered" evidence="1">
    <location>
        <begin position="16"/>
        <end position="85"/>
    </location>
</feature>
<evidence type="ECO:0000256" key="1">
    <source>
        <dbReference type="SAM" id="MobiDB-lite"/>
    </source>
</evidence>
<gene>
    <name evidence="2" type="ORF">ANCDUO_08593</name>
</gene>
<evidence type="ECO:0000313" key="2">
    <source>
        <dbReference type="EMBL" id="KIH61142.1"/>
    </source>
</evidence>
<organism evidence="2 3">
    <name type="scientific">Ancylostoma duodenale</name>
    <dbReference type="NCBI Taxonomy" id="51022"/>
    <lineage>
        <taxon>Eukaryota</taxon>
        <taxon>Metazoa</taxon>
        <taxon>Ecdysozoa</taxon>
        <taxon>Nematoda</taxon>
        <taxon>Chromadorea</taxon>
        <taxon>Rhabditida</taxon>
        <taxon>Rhabditina</taxon>
        <taxon>Rhabditomorpha</taxon>
        <taxon>Strongyloidea</taxon>
        <taxon>Ancylostomatidae</taxon>
        <taxon>Ancylostomatinae</taxon>
        <taxon>Ancylostoma</taxon>
    </lineage>
</organism>
<dbReference type="EMBL" id="KN730374">
    <property type="protein sequence ID" value="KIH61142.1"/>
    <property type="molecule type" value="Genomic_DNA"/>
</dbReference>
<dbReference type="AlphaFoldDB" id="A0A0C2DFA4"/>
<sequence length="85" mass="9856">MVALAEIRVPIFCHGRQPLNDRRPLPLRKKPLQIQGAKKYLSQPEPEASRRRKKEYCTNSSQHRKVKEATAQKSSAKHEKTSKKH</sequence>
<reference evidence="2 3" key="1">
    <citation type="submission" date="2013-12" db="EMBL/GenBank/DDBJ databases">
        <title>Draft genome of the parsitic nematode Ancylostoma duodenale.</title>
        <authorList>
            <person name="Mitreva M."/>
        </authorList>
    </citation>
    <scope>NUCLEOTIDE SEQUENCE [LARGE SCALE GENOMIC DNA]</scope>
    <source>
        <strain evidence="2 3">Zhejiang</strain>
    </source>
</reference>
<protein>
    <submittedName>
        <fullName evidence="2">Uncharacterized protein</fullName>
    </submittedName>
</protein>